<feature type="compositionally biased region" description="Basic and acidic residues" evidence="1">
    <location>
        <begin position="447"/>
        <end position="456"/>
    </location>
</feature>
<evidence type="ECO:0000259" key="3">
    <source>
        <dbReference type="Pfam" id="PF05585"/>
    </source>
</evidence>
<feature type="region of interest" description="Disordered" evidence="1">
    <location>
        <begin position="347"/>
        <end position="535"/>
    </location>
</feature>
<comment type="caution">
    <text evidence="4">The sequence shown here is derived from an EMBL/GenBank/DDBJ whole genome shotgun (WGS) entry which is preliminary data.</text>
</comment>
<feature type="compositionally biased region" description="Basic and acidic residues" evidence="1">
    <location>
        <begin position="421"/>
        <end position="438"/>
    </location>
</feature>
<feature type="compositionally biased region" description="Basic and acidic residues" evidence="1">
    <location>
        <begin position="503"/>
        <end position="512"/>
    </location>
</feature>
<feature type="transmembrane region" description="Helical" evidence="2">
    <location>
        <begin position="856"/>
        <end position="877"/>
    </location>
</feature>
<dbReference type="AlphaFoldDB" id="A0A6V7XFI8"/>
<sequence length="1036" mass="117074">MSAPIKTTIVSALRALSRLRTPKDLQEEILEEDNLETQFLKMQALTEKIETEVERQMHWNDKCNKYDNAKARLQIAKEKKLCTRCLRRNHSSAECKTPAKCYHCGRLHPTALCFQRNPNRIIARRQGNVVRTQQQRDRPSATNCQIVQTNAIENKEARALLMTIEAPIYNPQRPHIKQKALIFIDPGSQRSFISAKMADSLDLPVIVANETCRLTSFGERRAKEYKSDLVRANLQTKGGGKLSIVLNKLKFLVNPLPLYDLKELTGEELNQVRLTTNVEHRQPDLLIGMDLFHELKVEKKTTLPSGFTISESRLGKLLSGAGQIENAIGAHTVFAASIQVNAAFECDDNSDDETSESKRKNWPNENSPGNNSAKGKKKRPKNKSSKKKESRDKMVNHNLPSNNWPEERSTKKKSKKTNTPLDKDSEEEKINKTSEKIEVPPSNQNADESKQRDSTRIENPQSNKDVKEDIQKKSKRTDTPLGKNKQAEEKENRKTSTKVEVLPSKKAEEDKSGNSTKVEPPQGNHKAEEEVRQINSTMVDIPLGYQYANEEEITKKSKKTETPLVKKAEEKEKPSGKSHKKAQEEDKIKNPVKDTNPLGNQQAEKQDRQVNSTKVETPPSKSHKNAGGDKIEDSTKDNTLVDNSMDEISPNNNPTKDTTPLGRQDVEEENKRKNSMEDELPPGKIHKHAEDENKNSTIIEEPPGMSHQKAEGNNNKIENSPKDKMPSDNWSSNNLQCANSTKNKRPKNKRQKDGSESDNLPKYKSAKDKLPKGNSSKNEGPKHKLPKDKSLEDKSTIKRLPNNKKTKYKSPKHNSNLASQQEGKNGTSPPASYYYKAKEEKTGNYRKGNKWPQGKYYYIVIMALLSIILFTVVTAINNPFMIEIQKRADQNAMPEFRGPHTTITKQGRRINVALSPEKKAHFTELHKRLGAAKTTIITTTTRPDLMSKGVEGNGDYSQIPTKFKKPEAHQIPPQSNQIPPWKRQPPEVPSPQSAYNKSKQIENKAPTPRFQISKTITPIQSQVTQTSINMRLPVTN</sequence>
<keyword evidence="2" id="KW-1133">Transmembrane helix</keyword>
<feature type="compositionally biased region" description="Basic residues" evidence="1">
    <location>
        <begin position="374"/>
        <end position="386"/>
    </location>
</feature>
<evidence type="ECO:0000313" key="5">
    <source>
        <dbReference type="Proteomes" id="UP000580250"/>
    </source>
</evidence>
<feature type="compositionally biased region" description="Basic and acidic residues" evidence="1">
    <location>
        <begin position="464"/>
        <end position="478"/>
    </location>
</feature>
<feature type="compositionally biased region" description="Basic and acidic residues" evidence="1">
    <location>
        <begin position="552"/>
        <end position="592"/>
    </location>
</feature>
<organism evidence="4 5">
    <name type="scientific">Meloidogyne enterolobii</name>
    <name type="common">Root-knot nematode worm</name>
    <name type="synonym">Meloidogyne mayaguensis</name>
    <dbReference type="NCBI Taxonomy" id="390850"/>
    <lineage>
        <taxon>Eukaryota</taxon>
        <taxon>Metazoa</taxon>
        <taxon>Ecdysozoa</taxon>
        <taxon>Nematoda</taxon>
        <taxon>Chromadorea</taxon>
        <taxon>Rhabditida</taxon>
        <taxon>Tylenchina</taxon>
        <taxon>Tylenchomorpha</taxon>
        <taxon>Tylenchoidea</taxon>
        <taxon>Meloidogynidae</taxon>
        <taxon>Meloidogyninae</taxon>
        <taxon>Meloidogyne</taxon>
    </lineage>
</organism>
<protein>
    <recommendedName>
        <fullName evidence="3">DUF1758 domain-containing protein</fullName>
    </recommendedName>
</protein>
<feature type="compositionally biased region" description="Polar residues" evidence="1">
    <location>
        <begin position="728"/>
        <end position="741"/>
    </location>
</feature>
<proteinExistence type="predicted"/>
<keyword evidence="2" id="KW-0472">Membrane</keyword>
<accession>A0A6V7XFI8</accession>
<feature type="compositionally biased region" description="Basic residues" evidence="1">
    <location>
        <begin position="801"/>
        <end position="812"/>
    </location>
</feature>
<keyword evidence="2" id="KW-0812">Transmembrane</keyword>
<dbReference type="EMBL" id="CAJEWN010001501">
    <property type="protein sequence ID" value="CAD2197962.1"/>
    <property type="molecule type" value="Genomic_DNA"/>
</dbReference>
<dbReference type="PANTHER" id="PTHR47331:SF5">
    <property type="entry name" value="RIBONUCLEASE H"/>
    <property type="match status" value="1"/>
</dbReference>
<feature type="compositionally biased region" description="Basic and acidic residues" evidence="1">
    <location>
        <begin position="751"/>
        <end position="771"/>
    </location>
</feature>
<dbReference type="Proteomes" id="UP000580250">
    <property type="component" value="Unassembled WGS sequence"/>
</dbReference>
<name>A0A6V7XFI8_MELEN</name>
<gene>
    <name evidence="4" type="ORF">MENT_LOCUS51241</name>
</gene>
<dbReference type="InterPro" id="IPR008737">
    <property type="entry name" value="DUF1758"/>
</dbReference>
<feature type="compositionally biased region" description="Polar residues" evidence="1">
    <location>
        <begin position="813"/>
        <end position="830"/>
    </location>
</feature>
<dbReference type="Pfam" id="PF05585">
    <property type="entry name" value="DUF1758"/>
    <property type="match status" value="1"/>
</dbReference>
<feature type="compositionally biased region" description="Basic and acidic residues" evidence="1">
    <location>
        <begin position="626"/>
        <end position="636"/>
    </location>
</feature>
<evidence type="ECO:0000256" key="1">
    <source>
        <dbReference type="SAM" id="MobiDB-lite"/>
    </source>
</evidence>
<feature type="compositionally biased region" description="Polar residues" evidence="1">
    <location>
        <begin position="597"/>
        <end position="615"/>
    </location>
</feature>
<feature type="region of interest" description="Disordered" evidence="1">
    <location>
        <begin position="548"/>
        <end position="832"/>
    </location>
</feature>
<reference evidence="4 5" key="1">
    <citation type="submission" date="2020-08" db="EMBL/GenBank/DDBJ databases">
        <authorList>
            <person name="Koutsovoulos G."/>
            <person name="Danchin GJ E."/>
        </authorList>
    </citation>
    <scope>NUCLEOTIDE SEQUENCE [LARGE SCALE GENOMIC DNA]</scope>
</reference>
<evidence type="ECO:0000313" key="4">
    <source>
        <dbReference type="EMBL" id="CAD2197962.1"/>
    </source>
</evidence>
<dbReference type="PANTHER" id="PTHR47331">
    <property type="entry name" value="PHD-TYPE DOMAIN-CONTAINING PROTEIN"/>
    <property type="match status" value="1"/>
</dbReference>
<feature type="compositionally biased region" description="Basic and acidic residues" evidence="1">
    <location>
        <begin position="779"/>
        <end position="796"/>
    </location>
</feature>
<feature type="domain" description="DUF1758" evidence="3">
    <location>
        <begin position="169"/>
        <end position="320"/>
    </location>
</feature>
<feature type="compositionally biased region" description="Polar residues" evidence="1">
    <location>
        <begin position="649"/>
        <end position="658"/>
    </location>
</feature>
<evidence type="ECO:0000256" key="2">
    <source>
        <dbReference type="SAM" id="Phobius"/>
    </source>
</evidence>
<feature type="region of interest" description="Disordered" evidence="1">
    <location>
        <begin position="966"/>
        <end position="1008"/>
    </location>
</feature>
<feature type="compositionally biased region" description="Basic and acidic residues" evidence="1">
    <location>
        <begin position="485"/>
        <end position="494"/>
    </location>
</feature>